<dbReference type="Pfam" id="PF13280">
    <property type="entry name" value="WYL"/>
    <property type="match status" value="1"/>
</dbReference>
<evidence type="ECO:0000256" key="2">
    <source>
        <dbReference type="ARBA" id="ARBA00023163"/>
    </source>
</evidence>
<dbReference type="Pfam" id="PF08279">
    <property type="entry name" value="HTH_11"/>
    <property type="match status" value="1"/>
</dbReference>
<dbReference type="InterPro" id="IPR028349">
    <property type="entry name" value="PafC-like"/>
</dbReference>
<dbReference type="PROSITE" id="PS52050">
    <property type="entry name" value="WYL"/>
    <property type="match status" value="1"/>
</dbReference>
<dbReference type="PIRSF" id="PIRSF016838">
    <property type="entry name" value="PafC"/>
    <property type="match status" value="1"/>
</dbReference>
<dbReference type="InterPro" id="IPR036390">
    <property type="entry name" value="WH_DNA-bd_sf"/>
</dbReference>
<protein>
    <submittedName>
        <fullName evidence="4">Transcriptional regulator</fullName>
    </submittedName>
</protein>
<dbReference type="Gene3D" id="1.10.10.10">
    <property type="entry name" value="Winged helix-like DNA-binding domain superfamily/Winged helix DNA-binding domain"/>
    <property type="match status" value="1"/>
</dbReference>
<dbReference type="SUPFAM" id="SSF46785">
    <property type="entry name" value="Winged helix' DNA-binding domain"/>
    <property type="match status" value="1"/>
</dbReference>
<reference evidence="4 5" key="1">
    <citation type="submission" date="2016-12" db="EMBL/GenBank/DDBJ databases">
        <title>Genome sequencing and description of Paenibacillus sp. nov. from high altitude lake in the Indian Trans- Himalayas.</title>
        <authorList>
            <person name="Kiran S."/>
            <person name="Swarnkar M.K."/>
            <person name="Rana A."/>
            <person name="Tewari R."/>
            <person name="Gulati A."/>
        </authorList>
    </citation>
    <scope>NUCLEOTIDE SEQUENCE [LARGE SCALE GENOMIC DNA]</scope>
    <source>
        <strain evidence="4 5">IHBB 9951</strain>
    </source>
</reference>
<dbReference type="InterPro" id="IPR057727">
    <property type="entry name" value="WCX_dom"/>
</dbReference>
<feature type="domain" description="HTH deoR-type" evidence="3">
    <location>
        <begin position="3"/>
        <end position="62"/>
    </location>
</feature>
<dbReference type="PANTHER" id="PTHR34580">
    <property type="match status" value="1"/>
</dbReference>
<keyword evidence="2" id="KW-0804">Transcription</keyword>
<dbReference type="InterPro" id="IPR013196">
    <property type="entry name" value="HTH_11"/>
</dbReference>
<dbReference type="Proteomes" id="UP000189059">
    <property type="component" value="Unassembled WGS sequence"/>
</dbReference>
<evidence type="ECO:0000313" key="5">
    <source>
        <dbReference type="Proteomes" id="UP000189059"/>
    </source>
</evidence>
<keyword evidence="5" id="KW-1185">Reference proteome</keyword>
<evidence type="ECO:0000256" key="1">
    <source>
        <dbReference type="ARBA" id="ARBA00023015"/>
    </source>
</evidence>
<keyword evidence="1" id="KW-0805">Transcription regulation</keyword>
<dbReference type="SMART" id="SM00420">
    <property type="entry name" value="HTH_DEOR"/>
    <property type="match status" value="1"/>
</dbReference>
<proteinExistence type="predicted"/>
<dbReference type="InterPro" id="IPR051534">
    <property type="entry name" value="CBASS_pafABC_assoc_protein"/>
</dbReference>
<name>A0ABX3JR85_9BACL</name>
<dbReference type="InterPro" id="IPR026881">
    <property type="entry name" value="WYL_dom"/>
</dbReference>
<evidence type="ECO:0000313" key="4">
    <source>
        <dbReference type="EMBL" id="OOC58563.1"/>
    </source>
</evidence>
<dbReference type="Pfam" id="PF25583">
    <property type="entry name" value="WCX"/>
    <property type="match status" value="1"/>
</dbReference>
<evidence type="ECO:0000259" key="3">
    <source>
        <dbReference type="PROSITE" id="PS51000"/>
    </source>
</evidence>
<comment type="caution">
    <text evidence="4">The sequence shown here is derived from an EMBL/GenBank/DDBJ whole genome shotgun (WGS) entry which is preliminary data.</text>
</comment>
<dbReference type="PANTHER" id="PTHR34580:SF9">
    <property type="entry name" value="SLL5097 PROTEIN"/>
    <property type="match status" value="1"/>
</dbReference>
<sequence>MSKSKRLIELMMTVNRMRKFTVKELADQFGVSARTILRDLQELSELGVPLYSEVGPHGGYQVLRERILPPIAFSEEEAVAMFFASHALRHYLFLPFEAESSAALQKFYYYMPGDVRDRIDEMKNRVDFLTHTRKQKAAFLGILLDAAVEQRVVSIQYETKHGLSARSIQPVGIYASNGFWYCPAYCFMRRDFRLFRCDRMQAAAFDESGVEPLDHRHIHLGNWREHGAEKAVYVRMIAELTREGVQRCEAELCPVPRIDVNPDGSGRLDQEVPTSEMRYFAKFFLGLGNEAVVLEPKELVDSIRDILRELTEKYGQGDKK</sequence>
<accession>A0ABX3JR85</accession>
<dbReference type="EMBL" id="MRVI01000002">
    <property type="protein sequence ID" value="OOC58563.1"/>
    <property type="molecule type" value="Genomic_DNA"/>
</dbReference>
<dbReference type="InterPro" id="IPR036388">
    <property type="entry name" value="WH-like_DNA-bd_sf"/>
</dbReference>
<organism evidence="4 5">
    <name type="scientific">Paenibacillus ihbetae</name>
    <dbReference type="NCBI Taxonomy" id="1870820"/>
    <lineage>
        <taxon>Bacteria</taxon>
        <taxon>Bacillati</taxon>
        <taxon>Bacillota</taxon>
        <taxon>Bacilli</taxon>
        <taxon>Bacillales</taxon>
        <taxon>Paenibacillaceae</taxon>
        <taxon>Paenibacillus</taxon>
    </lineage>
</organism>
<gene>
    <name evidence="4" type="ORF">BBD40_22955</name>
</gene>
<dbReference type="RefSeq" id="WP_077569469.1">
    <property type="nucleotide sequence ID" value="NZ_MRVI01000002.1"/>
</dbReference>
<dbReference type="InterPro" id="IPR001034">
    <property type="entry name" value="DeoR_HTH"/>
</dbReference>
<dbReference type="PROSITE" id="PS51000">
    <property type="entry name" value="HTH_DEOR_2"/>
    <property type="match status" value="1"/>
</dbReference>